<keyword evidence="11" id="KW-1185">Reference proteome</keyword>
<evidence type="ECO:0000313" key="11">
    <source>
        <dbReference type="Proteomes" id="UP001205920"/>
    </source>
</evidence>
<feature type="signal peptide" evidence="8">
    <location>
        <begin position="1"/>
        <end position="37"/>
    </location>
</feature>
<accession>A0AAW5HVM5</accession>
<dbReference type="GO" id="GO:0005576">
    <property type="term" value="C:extracellular region"/>
    <property type="evidence" value="ECO:0007669"/>
    <property type="project" value="TreeGrafter"/>
</dbReference>
<protein>
    <submittedName>
        <fullName evidence="10">L,D-transpeptidase</fullName>
    </submittedName>
</protein>
<keyword evidence="4 6" id="KW-0573">Peptidoglycan synthesis</keyword>
<dbReference type="PANTHER" id="PTHR30582">
    <property type="entry name" value="L,D-TRANSPEPTIDASE"/>
    <property type="match status" value="1"/>
</dbReference>
<feature type="active site" description="Proton donor/acceptor" evidence="6">
    <location>
        <position position="222"/>
    </location>
</feature>
<evidence type="ECO:0000256" key="3">
    <source>
        <dbReference type="ARBA" id="ARBA00022960"/>
    </source>
</evidence>
<dbReference type="SUPFAM" id="SSF141523">
    <property type="entry name" value="L,D-transpeptidase catalytic domain-like"/>
    <property type="match status" value="1"/>
</dbReference>
<feature type="compositionally biased region" description="Pro residues" evidence="7">
    <location>
        <begin position="123"/>
        <end position="137"/>
    </location>
</feature>
<evidence type="ECO:0000256" key="1">
    <source>
        <dbReference type="ARBA" id="ARBA00004752"/>
    </source>
</evidence>
<feature type="domain" description="L,D-TPase catalytic" evidence="9">
    <location>
        <begin position="149"/>
        <end position="257"/>
    </location>
</feature>
<dbReference type="InterPro" id="IPR038063">
    <property type="entry name" value="Transpep_catalytic_dom"/>
</dbReference>
<dbReference type="CDD" id="cd16913">
    <property type="entry name" value="YkuD_like"/>
    <property type="match status" value="1"/>
</dbReference>
<feature type="chain" id="PRO_5043969399" evidence="8">
    <location>
        <begin position="38"/>
        <end position="257"/>
    </location>
</feature>
<organism evidence="10 11">
    <name type="scientific">Corynebacterium lipophilum</name>
    <dbReference type="NCBI Taxonomy" id="2804918"/>
    <lineage>
        <taxon>Bacteria</taxon>
        <taxon>Bacillati</taxon>
        <taxon>Actinomycetota</taxon>
        <taxon>Actinomycetes</taxon>
        <taxon>Mycobacteriales</taxon>
        <taxon>Corynebacteriaceae</taxon>
        <taxon>Corynebacterium</taxon>
    </lineage>
</organism>
<dbReference type="Gene3D" id="2.40.440.10">
    <property type="entry name" value="L,D-transpeptidase catalytic domain-like"/>
    <property type="match status" value="1"/>
</dbReference>
<dbReference type="GO" id="GO:0008360">
    <property type="term" value="P:regulation of cell shape"/>
    <property type="evidence" value="ECO:0007669"/>
    <property type="project" value="UniProtKB-UniRule"/>
</dbReference>
<evidence type="ECO:0000256" key="8">
    <source>
        <dbReference type="SAM" id="SignalP"/>
    </source>
</evidence>
<sequence length="257" mass="27814">MRYQPRHAKPSQLSRKLAGLSVGIGVAASLLAQPAMAEAQQMPAMSSNGGLGALLEQTQSQLSSIGSSTPDARERAWQTRNSLRAQADGLAAINKDLPAQAKASIDATVERFYPGLIAEKTPKPAPKPAARPAPPAQPAFDYGPCPKDAKVCVDTGGRRSWLQNNGQMYYKADLIGPGRPGLDTPKGTFYVNRKVKDEISWEFGNAPMPYATYFTNNGIAFHQGDPSILSHGCVRMYRADAQRYFQDLAIGDKVFVF</sequence>
<dbReference type="GO" id="GO:0071972">
    <property type="term" value="F:peptidoglycan L,D-transpeptidase activity"/>
    <property type="evidence" value="ECO:0007669"/>
    <property type="project" value="TreeGrafter"/>
</dbReference>
<evidence type="ECO:0000313" key="10">
    <source>
        <dbReference type="EMBL" id="MCO6393871.1"/>
    </source>
</evidence>
<evidence type="ECO:0000256" key="5">
    <source>
        <dbReference type="ARBA" id="ARBA00023316"/>
    </source>
</evidence>
<evidence type="ECO:0000256" key="6">
    <source>
        <dbReference type="PROSITE-ProRule" id="PRU01373"/>
    </source>
</evidence>
<dbReference type="PROSITE" id="PS52029">
    <property type="entry name" value="LD_TPASE"/>
    <property type="match status" value="1"/>
</dbReference>
<evidence type="ECO:0000256" key="2">
    <source>
        <dbReference type="ARBA" id="ARBA00022679"/>
    </source>
</evidence>
<dbReference type="GO" id="GO:0016740">
    <property type="term" value="F:transferase activity"/>
    <property type="evidence" value="ECO:0007669"/>
    <property type="project" value="UniProtKB-KW"/>
</dbReference>
<dbReference type="GO" id="GO:0071555">
    <property type="term" value="P:cell wall organization"/>
    <property type="evidence" value="ECO:0007669"/>
    <property type="project" value="UniProtKB-UniRule"/>
</dbReference>
<feature type="active site" description="Nucleophile" evidence="6">
    <location>
        <position position="233"/>
    </location>
</feature>
<evidence type="ECO:0000256" key="7">
    <source>
        <dbReference type="SAM" id="MobiDB-lite"/>
    </source>
</evidence>
<dbReference type="Pfam" id="PF03734">
    <property type="entry name" value="YkuD"/>
    <property type="match status" value="1"/>
</dbReference>
<feature type="region of interest" description="Disordered" evidence="7">
    <location>
        <begin position="118"/>
        <end position="141"/>
    </location>
</feature>
<keyword evidence="5 6" id="KW-0961">Cell wall biogenesis/degradation</keyword>
<comment type="pathway">
    <text evidence="1 6">Cell wall biogenesis; peptidoglycan biosynthesis.</text>
</comment>
<keyword evidence="2" id="KW-0808">Transferase</keyword>
<dbReference type="InterPro" id="IPR050979">
    <property type="entry name" value="LD-transpeptidase"/>
</dbReference>
<name>A0AAW5HVM5_9CORY</name>
<evidence type="ECO:0000259" key="9">
    <source>
        <dbReference type="PROSITE" id="PS52029"/>
    </source>
</evidence>
<keyword evidence="3 6" id="KW-0133">Cell shape</keyword>
<proteinExistence type="predicted"/>
<keyword evidence="8" id="KW-0732">Signal</keyword>
<dbReference type="EMBL" id="JAEUWV010000002">
    <property type="protein sequence ID" value="MCO6393871.1"/>
    <property type="molecule type" value="Genomic_DNA"/>
</dbReference>
<dbReference type="AlphaFoldDB" id="A0AAW5HVM5"/>
<reference evidence="10 11" key="1">
    <citation type="submission" date="2021-01" db="EMBL/GenBank/DDBJ databases">
        <title>Identification and Characterization of Corynebacterium sp.</title>
        <authorList>
            <person name="Luo Q."/>
            <person name="Qu P."/>
            <person name="Chen Q."/>
        </authorList>
    </citation>
    <scope>NUCLEOTIDE SEQUENCE [LARGE SCALE GENOMIC DNA]</scope>
    <source>
        <strain evidence="10 11">MC-18</strain>
    </source>
</reference>
<gene>
    <name evidence="10" type="ORF">JMN37_02550</name>
</gene>
<dbReference type="GO" id="GO:0018104">
    <property type="term" value="P:peptidoglycan-protein cross-linking"/>
    <property type="evidence" value="ECO:0007669"/>
    <property type="project" value="TreeGrafter"/>
</dbReference>
<dbReference type="RefSeq" id="WP_071572770.1">
    <property type="nucleotide sequence ID" value="NZ_JAEUWV010000002.1"/>
</dbReference>
<dbReference type="PANTHER" id="PTHR30582:SF33">
    <property type="entry name" value="EXPORTED PROTEIN"/>
    <property type="match status" value="1"/>
</dbReference>
<dbReference type="Proteomes" id="UP001205920">
    <property type="component" value="Unassembled WGS sequence"/>
</dbReference>
<dbReference type="InterPro" id="IPR005490">
    <property type="entry name" value="LD_TPept_cat_dom"/>
</dbReference>
<comment type="caution">
    <text evidence="10">The sequence shown here is derived from an EMBL/GenBank/DDBJ whole genome shotgun (WGS) entry which is preliminary data.</text>
</comment>
<evidence type="ECO:0000256" key="4">
    <source>
        <dbReference type="ARBA" id="ARBA00022984"/>
    </source>
</evidence>